<evidence type="ECO:0000313" key="3">
    <source>
        <dbReference type="Proteomes" id="UP000184280"/>
    </source>
</evidence>
<protein>
    <submittedName>
        <fullName evidence="2">Thioredoxin-like</fullName>
    </submittedName>
</protein>
<dbReference type="Pfam" id="PF00578">
    <property type="entry name" value="AhpC-TSA"/>
    <property type="match status" value="1"/>
</dbReference>
<dbReference type="Gene3D" id="3.40.30.10">
    <property type="entry name" value="Glutaredoxin"/>
    <property type="match status" value="1"/>
</dbReference>
<accession>A0A1M7IFR1</accession>
<gene>
    <name evidence="2" type="ORF">SAMN04488494_1869</name>
</gene>
<dbReference type="Proteomes" id="UP000184280">
    <property type="component" value="Unassembled WGS sequence"/>
</dbReference>
<dbReference type="InterPro" id="IPR036249">
    <property type="entry name" value="Thioredoxin-like_sf"/>
</dbReference>
<organism evidence="2 3">
    <name type="scientific">Xylanibacter ruminicola</name>
    <name type="common">Prevotella ruminicola</name>
    <dbReference type="NCBI Taxonomy" id="839"/>
    <lineage>
        <taxon>Bacteria</taxon>
        <taxon>Pseudomonadati</taxon>
        <taxon>Bacteroidota</taxon>
        <taxon>Bacteroidia</taxon>
        <taxon>Bacteroidales</taxon>
        <taxon>Prevotellaceae</taxon>
        <taxon>Xylanibacter</taxon>
    </lineage>
</organism>
<evidence type="ECO:0000259" key="1">
    <source>
        <dbReference type="PROSITE" id="PS51352"/>
    </source>
</evidence>
<dbReference type="OrthoDB" id="1060884at2"/>
<dbReference type="PANTHER" id="PTHR42852">
    <property type="entry name" value="THIOL:DISULFIDE INTERCHANGE PROTEIN DSBE"/>
    <property type="match status" value="1"/>
</dbReference>
<dbReference type="RefSeq" id="WP_073044745.1">
    <property type="nucleotide sequence ID" value="NZ_FOLF01000001.1"/>
</dbReference>
<evidence type="ECO:0000313" key="2">
    <source>
        <dbReference type="EMBL" id="SHM39519.1"/>
    </source>
</evidence>
<dbReference type="CDD" id="cd02966">
    <property type="entry name" value="TlpA_like_family"/>
    <property type="match status" value="1"/>
</dbReference>
<dbReference type="PANTHER" id="PTHR42852:SF13">
    <property type="entry name" value="PROTEIN DIPZ"/>
    <property type="match status" value="1"/>
</dbReference>
<name>A0A1M7IFR1_XYLRU</name>
<reference evidence="2 3" key="1">
    <citation type="submission" date="2016-11" db="EMBL/GenBank/DDBJ databases">
        <authorList>
            <person name="Jaros S."/>
            <person name="Januszkiewicz K."/>
            <person name="Wedrychowicz H."/>
        </authorList>
    </citation>
    <scope>NUCLEOTIDE SEQUENCE [LARGE SCALE GENOMIC DNA]</scope>
    <source>
        <strain evidence="2 3">BPI-34</strain>
    </source>
</reference>
<sequence length="437" mass="50906">MKKIALVTLMAIEAIGVSAQKWVGVPENRFAVTVKIDSAIASEPQKMYMYSMIEREMQLHDSISFDSLHREGTMHGYVPYEYNVNLMLQRRGPQCVPIVVKGGDSLTIHIGDEDDGFRLRYIDKVQGSPSTLEMVHYQCRYDSLRQVYLNQNNMSQLYNLSDAQCDSIRAIAKQEKDKLERYILDYACTGKSPYSVIEAAGDVFYSFRRNPTLYPYTEKEVDDMMNSLLVRFPDYPPMKAFVNDSTMGTYMSAQSFEIWAGMQLRTYSERFQKEEDKVKVRPLKVGDYMNLRLYNGAKPNVNEFRGKYVFVDFWASWCQPCMAQMPNIRYAAQEFSDDLAVCLIGIDENRKQWWSTVKEKDLRNKDATQTDRPYKIYNYYAYDDKKRAMYPEYQALDIQTIPHNYLVDRSGRIIAKNISITLAIDKLKTLLEKEKQQ</sequence>
<proteinExistence type="predicted"/>
<dbReference type="EMBL" id="FRCJ01000003">
    <property type="protein sequence ID" value="SHM39519.1"/>
    <property type="molecule type" value="Genomic_DNA"/>
</dbReference>
<dbReference type="PROSITE" id="PS51352">
    <property type="entry name" value="THIOREDOXIN_2"/>
    <property type="match status" value="1"/>
</dbReference>
<dbReference type="InterPro" id="IPR000866">
    <property type="entry name" value="AhpC/TSA"/>
</dbReference>
<dbReference type="SUPFAM" id="SSF52833">
    <property type="entry name" value="Thioredoxin-like"/>
    <property type="match status" value="1"/>
</dbReference>
<dbReference type="InterPro" id="IPR013766">
    <property type="entry name" value="Thioredoxin_domain"/>
</dbReference>
<feature type="domain" description="Thioredoxin" evidence="1">
    <location>
        <begin position="258"/>
        <end position="436"/>
    </location>
</feature>
<dbReference type="InterPro" id="IPR050553">
    <property type="entry name" value="Thioredoxin_ResA/DsbE_sf"/>
</dbReference>
<dbReference type="AlphaFoldDB" id="A0A1M7IFR1"/>